<protein>
    <submittedName>
        <fullName evidence="2">Uncharacterized protein</fullName>
    </submittedName>
</protein>
<keyword evidence="1" id="KW-0812">Transmembrane</keyword>
<evidence type="ECO:0000313" key="3">
    <source>
        <dbReference type="Proteomes" id="UP000525923"/>
    </source>
</evidence>
<organism evidence="2 3">
    <name type="scientific">Planococcus koreensis</name>
    <dbReference type="NCBI Taxonomy" id="112331"/>
    <lineage>
        <taxon>Bacteria</taxon>
        <taxon>Bacillati</taxon>
        <taxon>Bacillota</taxon>
        <taxon>Bacilli</taxon>
        <taxon>Bacillales</taxon>
        <taxon>Caryophanaceae</taxon>
        <taxon>Planococcus</taxon>
    </lineage>
</organism>
<reference evidence="2 3" key="1">
    <citation type="submission" date="2020-08" db="EMBL/GenBank/DDBJ databases">
        <title>Genomic Encyclopedia of Type Strains, Phase IV (KMG-IV): sequencing the most valuable type-strain genomes for metagenomic binning, comparative biology and taxonomic classification.</title>
        <authorList>
            <person name="Goeker M."/>
        </authorList>
    </citation>
    <scope>NUCLEOTIDE SEQUENCE [LARGE SCALE GENOMIC DNA]</scope>
    <source>
        <strain evidence="2 3">DSM 15895</strain>
    </source>
</reference>
<dbReference type="AlphaFoldDB" id="A0A7W8CTS4"/>
<dbReference type="Proteomes" id="UP000525923">
    <property type="component" value="Unassembled WGS sequence"/>
</dbReference>
<feature type="transmembrane region" description="Helical" evidence="1">
    <location>
        <begin position="75"/>
        <end position="97"/>
    </location>
</feature>
<proteinExistence type="predicted"/>
<keyword evidence="1" id="KW-0472">Membrane</keyword>
<feature type="transmembrane region" description="Helical" evidence="1">
    <location>
        <begin position="109"/>
        <end position="130"/>
    </location>
</feature>
<comment type="caution">
    <text evidence="2">The sequence shown here is derived from an EMBL/GenBank/DDBJ whole genome shotgun (WGS) entry which is preliminary data.</text>
</comment>
<sequence>MKRFLYYFIWTLAIGFILYLGMLLQQQIAETAQRTFNPLPRQAYIALFPVVMGLLIRTPKFILQMKNRGAWKFDWVLFAAVGLPALYLVVMTFVPFLPIGEGWLRIPDIILLGGTTVPTIAGVVLGYVMLAGFKDVGAARDGERA</sequence>
<keyword evidence="3" id="KW-1185">Reference proteome</keyword>
<evidence type="ECO:0000313" key="2">
    <source>
        <dbReference type="EMBL" id="MBB5180348.1"/>
    </source>
</evidence>
<dbReference type="EMBL" id="JACHHE010000004">
    <property type="protein sequence ID" value="MBB5180348.1"/>
    <property type="molecule type" value="Genomic_DNA"/>
</dbReference>
<dbReference type="OrthoDB" id="1798014at2"/>
<gene>
    <name evidence="2" type="ORF">HNQ44_001776</name>
</gene>
<name>A0A7W8CTS4_9BACL</name>
<evidence type="ECO:0000256" key="1">
    <source>
        <dbReference type="SAM" id="Phobius"/>
    </source>
</evidence>
<dbReference type="RefSeq" id="WP_135502125.1">
    <property type="nucleotide sequence ID" value="NZ_JACHHE010000004.1"/>
</dbReference>
<keyword evidence="1" id="KW-1133">Transmembrane helix</keyword>
<accession>A0A7W8CTS4</accession>
<feature type="transmembrane region" description="Helical" evidence="1">
    <location>
        <begin position="44"/>
        <end position="63"/>
    </location>
</feature>
<feature type="transmembrane region" description="Helical" evidence="1">
    <location>
        <begin position="5"/>
        <end position="24"/>
    </location>
</feature>